<keyword evidence="2" id="KW-1134">Transmembrane beta strand</keyword>
<dbReference type="OMA" id="QITVINA"/>
<dbReference type="GO" id="GO:0015562">
    <property type="term" value="F:efflux transmembrane transporter activity"/>
    <property type="evidence" value="ECO:0007669"/>
    <property type="project" value="TreeGrafter"/>
</dbReference>
<feature type="chain" id="PRO_5001938208" evidence="7">
    <location>
        <begin position="26"/>
        <end position="404"/>
    </location>
</feature>
<evidence type="ECO:0000256" key="7">
    <source>
        <dbReference type="SAM" id="SignalP"/>
    </source>
</evidence>
<dbReference type="GO" id="GO:0015288">
    <property type="term" value="F:porin activity"/>
    <property type="evidence" value="ECO:0007669"/>
    <property type="project" value="TreeGrafter"/>
</dbReference>
<comment type="subcellular location">
    <subcellularLocation>
        <location evidence="1">Cell outer membrane</location>
    </subcellularLocation>
</comment>
<evidence type="ECO:0000256" key="5">
    <source>
        <dbReference type="ARBA" id="ARBA00023237"/>
    </source>
</evidence>
<keyword evidence="7" id="KW-0732">Signal</keyword>
<sequence length="404" mass="45195">MKKILSLVMALIVMIAVSVPMATLAGEETAGADNTTVKSETGEVVETVEAVETVESVEPVTVIDTLTLEKAYETIEEHNQELKLMNDKINLYEKQYQEAVDRSNWARGKSVGGDEEQNVTYRKEELLYPKQRLLELDGAKHEREEKLKELKAGVKKQYLEIGVFQEELANTQSELAALDKTIEHTQTQINSGSLPQSALKPYDAQRVQMLSKIETTQRQISLNLKGLERDLGVKLAGQTKLEPLAGEPVLFDDGDIANEISKAWEDSYDYLSQQGQLELAEIECDIIRYNTYIDNNLNQLHQLEASVSNNQAKLEQVKPNLEATLWNKYYELKNLEGDLEIAKINLEDAEYTLSITQSKEGLGTAKGSSVVDDTIALNQQKVKLQKAINAYSLAADELNSLLTK</sequence>
<feature type="coiled-coil region" evidence="6">
    <location>
        <begin position="68"/>
        <end position="102"/>
    </location>
</feature>
<dbReference type="PATRIC" id="fig|49338.4.peg.4190"/>
<evidence type="ECO:0000256" key="6">
    <source>
        <dbReference type="SAM" id="Coils"/>
    </source>
</evidence>
<name>A0A098B7F2_DESHA</name>
<proteinExistence type="predicted"/>
<feature type="signal peptide" evidence="7">
    <location>
        <begin position="1"/>
        <end position="25"/>
    </location>
</feature>
<dbReference type="PANTHER" id="PTHR30026">
    <property type="entry name" value="OUTER MEMBRANE PROTEIN TOLC"/>
    <property type="match status" value="1"/>
</dbReference>
<dbReference type="GO" id="GO:1990281">
    <property type="term" value="C:efflux pump complex"/>
    <property type="evidence" value="ECO:0007669"/>
    <property type="project" value="TreeGrafter"/>
</dbReference>
<keyword evidence="6" id="KW-0175">Coiled coil</keyword>
<dbReference type="RefSeq" id="WP_011461251.1">
    <property type="nucleotide sequence ID" value="NZ_JAYFNZ010000042.1"/>
</dbReference>
<dbReference type="InterPro" id="IPR051906">
    <property type="entry name" value="TolC-like"/>
</dbReference>
<dbReference type="PANTHER" id="PTHR30026:SF20">
    <property type="entry name" value="OUTER MEMBRANE PROTEIN TOLC"/>
    <property type="match status" value="1"/>
</dbReference>
<keyword evidence="3" id="KW-0812">Transmembrane</keyword>
<dbReference type="GO" id="GO:0009279">
    <property type="term" value="C:cell outer membrane"/>
    <property type="evidence" value="ECO:0007669"/>
    <property type="project" value="UniProtKB-SubCell"/>
</dbReference>
<evidence type="ECO:0000256" key="1">
    <source>
        <dbReference type="ARBA" id="ARBA00004442"/>
    </source>
</evidence>
<dbReference type="Gene3D" id="1.20.1600.10">
    <property type="entry name" value="Outer membrane efflux proteins (OEP)"/>
    <property type="match status" value="2"/>
</dbReference>
<keyword evidence="4" id="KW-0472">Membrane</keyword>
<accession>A0A098B7F2</accession>
<evidence type="ECO:0000256" key="2">
    <source>
        <dbReference type="ARBA" id="ARBA00022452"/>
    </source>
</evidence>
<reference evidence="8" key="1">
    <citation type="submission" date="2014-07" db="EMBL/GenBank/DDBJ databases">
        <authorList>
            <person name="Hornung V.Bastian."/>
        </authorList>
    </citation>
    <scope>NUCLEOTIDE SEQUENCE</scope>
    <source>
        <strain evidence="8">PCE-S</strain>
    </source>
</reference>
<gene>
    <name evidence="8" type="ORF">DPCES_3900</name>
</gene>
<dbReference type="SUPFAM" id="SSF56954">
    <property type="entry name" value="Outer membrane efflux proteins (OEP)"/>
    <property type="match status" value="1"/>
</dbReference>
<dbReference type="EMBL" id="LK996017">
    <property type="protein sequence ID" value="CDX03786.1"/>
    <property type="molecule type" value="Genomic_DNA"/>
</dbReference>
<protein>
    <submittedName>
        <fullName evidence="8">Outer membrane efflux protein</fullName>
    </submittedName>
</protein>
<evidence type="ECO:0000256" key="4">
    <source>
        <dbReference type="ARBA" id="ARBA00023136"/>
    </source>
</evidence>
<keyword evidence="5" id="KW-0998">Cell outer membrane</keyword>
<evidence type="ECO:0000313" key="8">
    <source>
        <dbReference type="EMBL" id="CDX03786.1"/>
    </source>
</evidence>
<evidence type="ECO:0000256" key="3">
    <source>
        <dbReference type="ARBA" id="ARBA00022692"/>
    </source>
</evidence>
<dbReference type="AlphaFoldDB" id="A0A098B7F2"/>
<organism evidence="8">
    <name type="scientific">Desulfitobacterium hafniense</name>
    <name type="common">Desulfitobacterium frappieri</name>
    <dbReference type="NCBI Taxonomy" id="49338"/>
    <lineage>
        <taxon>Bacteria</taxon>
        <taxon>Bacillati</taxon>
        <taxon>Bacillota</taxon>
        <taxon>Clostridia</taxon>
        <taxon>Eubacteriales</taxon>
        <taxon>Desulfitobacteriaceae</taxon>
        <taxon>Desulfitobacterium</taxon>
    </lineage>
</organism>